<dbReference type="PROSITE" id="PS01047">
    <property type="entry name" value="HMA_1"/>
    <property type="match status" value="1"/>
</dbReference>
<evidence type="ECO:0000313" key="3">
    <source>
        <dbReference type="EMBL" id="MDT7827236.1"/>
    </source>
</evidence>
<evidence type="ECO:0000256" key="1">
    <source>
        <dbReference type="ARBA" id="ARBA00022723"/>
    </source>
</evidence>
<dbReference type="InterPro" id="IPR017969">
    <property type="entry name" value="Heavy-metal-associated_CS"/>
</dbReference>
<dbReference type="RefSeq" id="WP_314012075.1">
    <property type="nucleotide sequence ID" value="NZ_JAVTTP010000001.1"/>
</dbReference>
<dbReference type="Proteomes" id="UP001250656">
    <property type="component" value="Unassembled WGS sequence"/>
</dbReference>
<name>A0ABU3L1P5_9FLAO</name>
<evidence type="ECO:0000259" key="2">
    <source>
        <dbReference type="PROSITE" id="PS50846"/>
    </source>
</evidence>
<dbReference type="InterPro" id="IPR036163">
    <property type="entry name" value="HMA_dom_sf"/>
</dbReference>
<sequence>MKKTYSIEGMSCNGCRGHVEKSLSNVTGVANVSVNLKDAEATVESQYEVPLNNLQEALQDSQYSIKPQKVG</sequence>
<reference evidence="3 4" key="1">
    <citation type="submission" date="2023-09" db="EMBL/GenBank/DDBJ databases">
        <title>Novel taxa isolated from Blanes Bay.</title>
        <authorList>
            <person name="Rey-Velasco X."/>
            <person name="Lucena T."/>
        </authorList>
    </citation>
    <scope>NUCLEOTIDE SEQUENCE [LARGE SCALE GENOMIC DNA]</scope>
    <source>
        <strain evidence="3 4">S334</strain>
    </source>
</reference>
<evidence type="ECO:0000313" key="4">
    <source>
        <dbReference type="Proteomes" id="UP001250656"/>
    </source>
</evidence>
<keyword evidence="1" id="KW-0479">Metal-binding</keyword>
<proteinExistence type="predicted"/>
<dbReference type="CDD" id="cd00371">
    <property type="entry name" value="HMA"/>
    <property type="match status" value="1"/>
</dbReference>
<protein>
    <submittedName>
        <fullName evidence="3">Heavy metal-associated domain-containing protein</fullName>
    </submittedName>
</protein>
<dbReference type="Pfam" id="PF00403">
    <property type="entry name" value="HMA"/>
    <property type="match status" value="1"/>
</dbReference>
<organism evidence="3 4">
    <name type="scientific">Pricia mediterranea</name>
    <dbReference type="NCBI Taxonomy" id="3076079"/>
    <lineage>
        <taxon>Bacteria</taxon>
        <taxon>Pseudomonadati</taxon>
        <taxon>Bacteroidota</taxon>
        <taxon>Flavobacteriia</taxon>
        <taxon>Flavobacteriales</taxon>
        <taxon>Flavobacteriaceae</taxon>
        <taxon>Pricia</taxon>
    </lineage>
</organism>
<dbReference type="Gene3D" id="3.30.70.100">
    <property type="match status" value="1"/>
</dbReference>
<dbReference type="InterPro" id="IPR006121">
    <property type="entry name" value="HMA_dom"/>
</dbReference>
<accession>A0ABU3L1P5</accession>
<gene>
    <name evidence="3" type="ORF">RQM65_00985</name>
</gene>
<feature type="domain" description="HMA" evidence="2">
    <location>
        <begin position="1"/>
        <end position="66"/>
    </location>
</feature>
<dbReference type="EMBL" id="JAVTTP010000001">
    <property type="protein sequence ID" value="MDT7827236.1"/>
    <property type="molecule type" value="Genomic_DNA"/>
</dbReference>
<keyword evidence="4" id="KW-1185">Reference proteome</keyword>
<comment type="caution">
    <text evidence="3">The sequence shown here is derived from an EMBL/GenBank/DDBJ whole genome shotgun (WGS) entry which is preliminary data.</text>
</comment>
<dbReference type="SUPFAM" id="SSF55008">
    <property type="entry name" value="HMA, heavy metal-associated domain"/>
    <property type="match status" value="1"/>
</dbReference>
<dbReference type="PROSITE" id="PS50846">
    <property type="entry name" value="HMA_2"/>
    <property type="match status" value="1"/>
</dbReference>